<name>D7FVE6_ECTSI</name>
<feature type="transmembrane region" description="Helical" evidence="14">
    <location>
        <begin position="67"/>
        <end position="87"/>
    </location>
</feature>
<keyword evidence="2" id="KW-0813">Transport</keyword>
<feature type="compositionally biased region" description="Basic and acidic residues" evidence="13">
    <location>
        <begin position="1885"/>
        <end position="1894"/>
    </location>
</feature>
<feature type="transmembrane region" description="Helical" evidence="14">
    <location>
        <begin position="1393"/>
        <end position="1411"/>
    </location>
</feature>
<dbReference type="GO" id="GO:0005248">
    <property type="term" value="F:voltage-gated sodium channel activity"/>
    <property type="evidence" value="ECO:0007669"/>
    <property type="project" value="TreeGrafter"/>
</dbReference>
<feature type="binding site" evidence="11">
    <location>
        <position position="1178"/>
    </location>
    <ligand>
        <name>Ca(2+)</name>
        <dbReference type="ChEBI" id="CHEBI:29108"/>
    </ligand>
</feature>
<dbReference type="Pfam" id="PF16905">
    <property type="entry name" value="GPHH"/>
    <property type="match status" value="1"/>
</dbReference>
<evidence type="ECO:0000256" key="11">
    <source>
        <dbReference type="PIRSR" id="PIRSR602077-1"/>
    </source>
</evidence>
<feature type="compositionally biased region" description="Basic residues" evidence="13">
    <location>
        <begin position="1836"/>
        <end position="1848"/>
    </location>
</feature>
<keyword evidence="6 14" id="KW-1133">Transmembrane helix</keyword>
<dbReference type="InterPro" id="IPR031649">
    <property type="entry name" value="GPHH_dom"/>
</dbReference>
<evidence type="ECO:0000256" key="3">
    <source>
        <dbReference type="ARBA" id="ARBA00022692"/>
    </source>
</evidence>
<keyword evidence="9" id="KW-0325">Glycoprotein</keyword>
<feature type="region of interest" description="Disordered" evidence="13">
    <location>
        <begin position="746"/>
        <end position="832"/>
    </location>
</feature>
<dbReference type="Gene3D" id="1.10.238.10">
    <property type="entry name" value="EF-hand"/>
    <property type="match status" value="1"/>
</dbReference>
<feature type="transmembrane region" description="Helical" evidence="14">
    <location>
        <begin position="522"/>
        <end position="543"/>
    </location>
</feature>
<evidence type="ECO:0000256" key="1">
    <source>
        <dbReference type="ARBA" id="ARBA00004141"/>
    </source>
</evidence>
<feature type="transmembrane region" description="Helical" evidence="14">
    <location>
        <begin position="1032"/>
        <end position="1051"/>
    </location>
</feature>
<evidence type="ECO:0000256" key="5">
    <source>
        <dbReference type="ARBA" id="ARBA00022882"/>
    </source>
</evidence>
<feature type="compositionally biased region" description="Polar residues" evidence="13">
    <location>
        <begin position="789"/>
        <end position="803"/>
    </location>
</feature>
<evidence type="ECO:0000256" key="13">
    <source>
        <dbReference type="SAM" id="MobiDB-lite"/>
    </source>
</evidence>
<dbReference type="InterPro" id="IPR027359">
    <property type="entry name" value="Volt_channel_dom_sf"/>
</dbReference>
<dbReference type="Gene3D" id="1.20.120.350">
    <property type="entry name" value="Voltage-gated potassium channels. Chain C"/>
    <property type="match status" value="4"/>
</dbReference>
<dbReference type="GO" id="GO:0046872">
    <property type="term" value="F:metal ion binding"/>
    <property type="evidence" value="ECO:0007669"/>
    <property type="project" value="UniProtKB-KW"/>
</dbReference>
<keyword evidence="11" id="KW-0479">Metal-binding</keyword>
<feature type="transmembrane region" description="Helical" evidence="14">
    <location>
        <begin position="1514"/>
        <end position="1538"/>
    </location>
</feature>
<keyword evidence="5 12" id="KW-0851">Voltage-gated channel</keyword>
<dbReference type="InParanoid" id="D7FVE6"/>
<feature type="region of interest" description="Disordered" evidence="13">
    <location>
        <begin position="1707"/>
        <end position="1986"/>
    </location>
</feature>
<dbReference type="PANTHER" id="PTHR10037:SF62">
    <property type="entry name" value="SODIUM CHANNEL PROTEIN 60E"/>
    <property type="match status" value="1"/>
</dbReference>
<dbReference type="EMBL" id="FN648475">
    <property type="protein sequence ID" value="CBJ26318.1"/>
    <property type="molecule type" value="Genomic_DNA"/>
</dbReference>
<dbReference type="SUPFAM" id="SSF81324">
    <property type="entry name" value="Voltage-gated potassium channels"/>
    <property type="match status" value="4"/>
</dbReference>
<feature type="transmembrane region" description="Helical" evidence="14">
    <location>
        <begin position="938"/>
        <end position="960"/>
    </location>
</feature>
<dbReference type="GO" id="GO:0005891">
    <property type="term" value="C:voltage-gated calcium channel complex"/>
    <property type="evidence" value="ECO:0007669"/>
    <property type="project" value="InterPro"/>
</dbReference>
<evidence type="ECO:0000313" key="18">
    <source>
        <dbReference type="Proteomes" id="UP000002630"/>
    </source>
</evidence>
<dbReference type="InterPro" id="IPR043203">
    <property type="entry name" value="VGCC_Ca_Na"/>
</dbReference>
<feature type="transmembrane region" description="Helical" evidence="14">
    <location>
        <begin position="368"/>
        <end position="390"/>
    </location>
</feature>
<dbReference type="Gene3D" id="1.10.287.70">
    <property type="match status" value="4"/>
</dbReference>
<feature type="compositionally biased region" description="Basic and acidic residues" evidence="13">
    <location>
        <begin position="1945"/>
        <end position="1955"/>
    </location>
</feature>
<feature type="domain" description="Voltage-dependent L-type calcium channel IQ-associated" evidence="16">
    <location>
        <begin position="1559"/>
        <end position="1613"/>
    </location>
</feature>
<evidence type="ECO:0000256" key="2">
    <source>
        <dbReference type="ARBA" id="ARBA00022448"/>
    </source>
</evidence>
<accession>D7FVE6</accession>
<organism evidence="17 18">
    <name type="scientific">Ectocarpus siliculosus</name>
    <name type="common">Brown alga</name>
    <name type="synonym">Conferva siliculosa</name>
    <dbReference type="NCBI Taxonomy" id="2880"/>
    <lineage>
        <taxon>Eukaryota</taxon>
        <taxon>Sar</taxon>
        <taxon>Stramenopiles</taxon>
        <taxon>Ochrophyta</taxon>
        <taxon>PX clade</taxon>
        <taxon>Phaeophyceae</taxon>
        <taxon>Ectocarpales</taxon>
        <taxon>Ectocarpaceae</taxon>
        <taxon>Ectocarpus</taxon>
    </lineage>
</organism>
<feature type="transmembrane region" description="Helical" evidence="14">
    <location>
        <begin position="1291"/>
        <end position="1309"/>
    </location>
</feature>
<dbReference type="GO" id="GO:0001518">
    <property type="term" value="C:voltage-gated sodium channel complex"/>
    <property type="evidence" value="ECO:0007669"/>
    <property type="project" value="TreeGrafter"/>
</dbReference>
<feature type="transmembrane region" description="Helical" evidence="14">
    <location>
        <begin position="148"/>
        <end position="165"/>
    </location>
</feature>
<evidence type="ECO:0000256" key="8">
    <source>
        <dbReference type="ARBA" id="ARBA00023136"/>
    </source>
</evidence>
<evidence type="ECO:0000256" key="10">
    <source>
        <dbReference type="ARBA" id="ARBA00023303"/>
    </source>
</evidence>
<evidence type="ECO:0000256" key="9">
    <source>
        <dbReference type="ARBA" id="ARBA00023180"/>
    </source>
</evidence>
<proteinExistence type="inferred from homology"/>
<keyword evidence="18" id="KW-1185">Reference proteome</keyword>
<dbReference type="FunFam" id="1.20.120.350:FF:000009">
    <property type="entry name" value="Voltage-dependent T-type calcium channel subunit alpha"/>
    <property type="match status" value="2"/>
</dbReference>
<keyword evidence="11 12" id="KW-0106">Calcium</keyword>
<dbReference type="EMBL" id="FN649742">
    <property type="protein sequence ID" value="CBJ26318.1"/>
    <property type="molecule type" value="Genomic_DNA"/>
</dbReference>
<dbReference type="Proteomes" id="UP000002630">
    <property type="component" value="Linkage Group LG17"/>
</dbReference>
<dbReference type="Pfam" id="PF00520">
    <property type="entry name" value="Ion_trans"/>
    <property type="match status" value="4"/>
</dbReference>
<feature type="domain" description="Ion transport" evidence="15">
    <location>
        <begin position="899"/>
        <end position="1239"/>
    </location>
</feature>
<dbReference type="PANTHER" id="PTHR10037">
    <property type="entry name" value="VOLTAGE-GATED CATION CHANNEL CALCIUM AND SODIUM"/>
    <property type="match status" value="1"/>
</dbReference>
<feature type="transmembrane region" description="Helical" evidence="14">
    <location>
        <begin position="115"/>
        <end position="136"/>
    </location>
</feature>
<dbReference type="InterPro" id="IPR002077">
    <property type="entry name" value="VDCCAlpha1"/>
</dbReference>
<feature type="transmembrane region" description="Helical" evidence="14">
    <location>
        <begin position="966"/>
        <end position="985"/>
    </location>
</feature>
<sequence length="1986" mass="219606">MIYPTQHHGAFEKGNETPGYDHSKEAVFKACGKTFKYAKTSLYVFDELNPVRVACVKTIAHPWFDRFILFLIVLNSFVLALTDWSVIDDDPNSPDVGEPIDDGSWRNALLFESEAVFTAFFTLEFVLKVIAQGFYLGRGSYLRDSWNILDFMVVVTALMTSIPGMPKMTAIRVFRVLRPLKSISALPGLQKLVVSMLRSVPQLVSVVILLQFIFTVFGIFGIQIFAGKQHSRCRLTPFPVNNSFEVGMNYTDYRCLSVSNFDVVDDEPSWTQSTSPWATPRECWWPIDSENERLCTSNSGSGKHKCEHDDRYMNLSEFRWCGSNYDALGNPRFAGGVIEGVEWGAGRLTDNATFVQSLNWGYTNFDNIFVAFLTIFQSITMEGWSDVLYQVKDCSLPILGDVFFIILILWGSFFTLNLLLAVLEGNFTKGKEDDKEAEERHRQALWADEGTNGASFIDENEEEEGGGVTGNDELQDLPTWRLVLRRLVDHVKFQNSITLLIVLNTLVLALDHHPMDEEFSTYLEVFNFAFSLCFMLEMALKVAALGPREYAKDNFNLFDGFIVISGLLELILSPPDILTGETGNTSGGALSALRSFRLFRVFKLAREWHSMRELLNTLGKTLLDIGNFGMLLVLFMYIYALVGLQFFANRFHFNEVGEVVGIGEPGYYTAEVPRSNFDTLMNAFTTIFEILSGENWNTVMYDARRATGWVSVFYFVSLIIMGMMIVMNLFLAILLSNFTNKDDVDAEAGGGSGNGENAGPPVEHPGSPRVAPYNPVSPPPSPQRPKLGSSKSLTKTLANQQSFKAGGDGTAGKLVTMSSNVGRGSGDGNEIKVGSGRPRFVVRAGQACRRFGADMYEACRSAIFGLRVPDDLDPGKALFVLGPDNKLRQGCAAVVHNPGFDRFILLLISVSSLALALDSPLRDPESATAKYLKGVERVMTALFFIEMALKICAHGFALMPKAYLRSAWNILDFVVVVISMIQLVTNDSGNLESLRSLRTLRALRPLRMINRAPGLKIVLNALFAAIPDVLNVAAVCFMFFIIFAILGVNYFKGILMSCQGEEFDALPESIALFIQEPTSWDAMSADQQSWFGPLSNVSAAFSMNGTGGFTTASACGSINAGWPDSGGCCTEWPSSASSVPTSYQLCECLGLDWDQTVPQQFDNVAQALLTFFEISTTEAWTSVMYAAVDATDVDMQPIRDNRVMIVWFFMLFMLIGSYLVMNLFVGVIIDNFNKMKSKAEGDGVLVTEEQQSWIKTQHMTHRLRPLKRVTLPGDPVGNWCYKVSHHKWFDASVMICIVLNTIVMAMQFFGQGNVYTRCIEGANYSFSFIFTVEAIIKILAFRRAYFIDPWNRFDIFIVIGTNLGLAMLWMTGRSYGSIATIIRTFRIGRVLRLVRGLESMAQLFNTLLLTLPSLGNVGALLFLQFFIYAVMGVQLFATVGLRGAVDEQANFQTFWGSMVLLLRFSTGENWNGFMYDMVAEREDCVSNPVYDPDMCGFTSHANCTPLNGCGSWSIFPYMISFTLTITYVFMNLFIGVILDGFDAASASDHDVIKQEDFARFASHWAEFDPRATCLISVQDLHDFLQTLFAPWGFGKDYQASDREVRAHIRRLKLRIFNDNKVHFKDVLLALSEEVHRLEAEKKGATIDLPQYFQAKLATGWQKTSGINSHDYMVNPVSGGTVTLDHILAAEFIQKAFRRFLEFRRSTEEQRQRTQELEPAGSNMTSINEGRGGVVGDRGSVSGVGRGDIGGQDDMIPSPIGKRMERARPVGGSTAERSVWVTSSGGDGEWSVQSVNDHKKSSLPKLEETREGGGGRGGGDGAGKSVSGAPEEVRASSGKRSRNSRHRNSTRTPRKDNGDGDEGAPSSITSSAKGARNSRSLQVGLGDRDGEKERGASGAMGAEGRRESAGHDKDGAERIEFSRTNLSPSSISSSISLAASGSRSVASDRIEVESRLIDSGYNGGGGETGENSTAGGEQRARPPRLDL</sequence>
<feature type="transmembrane region" description="Helical" evidence="14">
    <location>
        <begin position="1353"/>
        <end position="1372"/>
    </location>
</feature>
<dbReference type="STRING" id="2880.D7FVE6"/>
<feature type="compositionally biased region" description="Basic and acidic residues" evidence="13">
    <location>
        <begin position="1795"/>
        <end position="1812"/>
    </location>
</feature>
<feature type="compositionally biased region" description="Gly residues" evidence="13">
    <location>
        <begin position="1729"/>
        <end position="1749"/>
    </location>
</feature>
<feature type="transmembrane region" description="Helical" evidence="14">
    <location>
        <begin position="203"/>
        <end position="226"/>
    </location>
</feature>
<evidence type="ECO:0000256" key="6">
    <source>
        <dbReference type="ARBA" id="ARBA00022989"/>
    </source>
</evidence>
<feature type="compositionally biased region" description="Basic and acidic residues" evidence="13">
    <location>
        <begin position="1977"/>
        <end position="1986"/>
    </location>
</feature>
<evidence type="ECO:0000256" key="7">
    <source>
        <dbReference type="ARBA" id="ARBA00023065"/>
    </source>
</evidence>
<feature type="transmembrane region" description="Helical" evidence="14">
    <location>
        <begin position="1417"/>
        <end position="1437"/>
    </location>
</feature>
<evidence type="ECO:0000256" key="12">
    <source>
        <dbReference type="RuleBase" id="RU003808"/>
    </source>
</evidence>
<feature type="binding site" evidence="11">
    <location>
        <position position="382"/>
    </location>
    <ligand>
        <name>Ca(2+)</name>
        <dbReference type="ChEBI" id="CHEBI:29108"/>
    </ligand>
</feature>
<comment type="similarity">
    <text evidence="12">Belongs to the calcium channel alpha-1 subunit (TC 1.A.1.11) family.</text>
</comment>
<keyword evidence="8 14" id="KW-0472">Membrane</keyword>
<feature type="transmembrane region" description="Helical" evidence="14">
    <location>
        <begin position="1321"/>
        <end position="1341"/>
    </location>
</feature>
<keyword evidence="7" id="KW-0406">Ion transport</keyword>
<keyword evidence="3 14" id="KW-0812">Transmembrane</keyword>
<feature type="compositionally biased region" description="Polar residues" evidence="13">
    <location>
        <begin position="1865"/>
        <end position="1880"/>
    </location>
</feature>
<feature type="compositionally biased region" description="Basic and acidic residues" evidence="13">
    <location>
        <begin position="1902"/>
        <end position="1920"/>
    </location>
</feature>
<dbReference type="PRINTS" id="PR00167">
    <property type="entry name" value="CACHANNEL"/>
</dbReference>
<reference evidence="17 18" key="1">
    <citation type="journal article" date="2010" name="Nature">
        <title>The Ectocarpus genome and the independent evolution of multicellularity in brown algae.</title>
        <authorList>
            <person name="Cock J.M."/>
            <person name="Sterck L."/>
            <person name="Rouze P."/>
            <person name="Scornet D."/>
            <person name="Allen A.E."/>
            <person name="Amoutzias G."/>
            <person name="Anthouard V."/>
            <person name="Artiguenave F."/>
            <person name="Aury J.M."/>
            <person name="Badger J.H."/>
            <person name="Beszteri B."/>
            <person name="Billiau K."/>
            <person name="Bonnet E."/>
            <person name="Bothwell J.H."/>
            <person name="Bowler C."/>
            <person name="Boyen C."/>
            <person name="Brownlee C."/>
            <person name="Carrano C.J."/>
            <person name="Charrier B."/>
            <person name="Cho G.Y."/>
            <person name="Coelho S.M."/>
            <person name="Collen J."/>
            <person name="Corre E."/>
            <person name="Da Silva C."/>
            <person name="Delage L."/>
            <person name="Delaroque N."/>
            <person name="Dittami S.M."/>
            <person name="Doulbeau S."/>
            <person name="Elias M."/>
            <person name="Farnham G."/>
            <person name="Gachon C.M."/>
            <person name="Gschloessl B."/>
            <person name="Heesch S."/>
            <person name="Jabbari K."/>
            <person name="Jubin C."/>
            <person name="Kawai H."/>
            <person name="Kimura K."/>
            <person name="Kloareg B."/>
            <person name="Kupper F.C."/>
            <person name="Lang D."/>
            <person name="Le Bail A."/>
            <person name="Leblanc C."/>
            <person name="Lerouge P."/>
            <person name="Lohr M."/>
            <person name="Lopez P.J."/>
            <person name="Martens C."/>
            <person name="Maumus F."/>
            <person name="Michel G."/>
            <person name="Miranda-Saavedra D."/>
            <person name="Morales J."/>
            <person name="Moreau H."/>
            <person name="Motomura T."/>
            <person name="Nagasato C."/>
            <person name="Napoli C.A."/>
            <person name="Nelson D.R."/>
            <person name="Nyvall-Collen P."/>
            <person name="Peters A.F."/>
            <person name="Pommier C."/>
            <person name="Potin P."/>
            <person name="Poulain J."/>
            <person name="Quesneville H."/>
            <person name="Read B."/>
            <person name="Rensing S.A."/>
            <person name="Ritter A."/>
            <person name="Rousvoal S."/>
            <person name="Samanta M."/>
            <person name="Samson G."/>
            <person name="Schroeder D.C."/>
            <person name="Segurens B."/>
            <person name="Strittmatter M."/>
            <person name="Tonon T."/>
            <person name="Tregear J.W."/>
            <person name="Valentin K."/>
            <person name="von Dassow P."/>
            <person name="Yamagishi T."/>
            <person name="Van de Peer Y."/>
            <person name="Wincker P."/>
        </authorList>
    </citation>
    <scope>NUCLEOTIDE SEQUENCE [LARGE SCALE GENOMIC DNA]</scope>
    <source>
        <strain evidence="18">Ec32 / CCAP1310/4</strain>
    </source>
</reference>
<evidence type="ECO:0000313" key="17">
    <source>
        <dbReference type="EMBL" id="CBJ26318.1"/>
    </source>
</evidence>
<dbReference type="eggNOG" id="KOG2301">
    <property type="taxonomic scope" value="Eukaryota"/>
</dbReference>
<feature type="compositionally biased region" description="Low complexity" evidence="13">
    <location>
        <begin position="1921"/>
        <end position="1943"/>
    </location>
</feature>
<feature type="transmembrane region" description="Helical" evidence="14">
    <location>
        <begin position="555"/>
        <end position="572"/>
    </location>
</feature>
<feature type="transmembrane region" description="Helical" evidence="14">
    <location>
        <begin position="628"/>
        <end position="648"/>
    </location>
</feature>
<dbReference type="InterPro" id="IPR005821">
    <property type="entry name" value="Ion_trans_dom"/>
</dbReference>
<evidence type="ECO:0000256" key="14">
    <source>
        <dbReference type="SAM" id="Phobius"/>
    </source>
</evidence>
<feature type="domain" description="Ion transport" evidence="15">
    <location>
        <begin position="493"/>
        <end position="740"/>
    </location>
</feature>
<evidence type="ECO:0000259" key="15">
    <source>
        <dbReference type="Pfam" id="PF00520"/>
    </source>
</evidence>
<feature type="domain" description="Ion transport" evidence="15">
    <location>
        <begin position="1286"/>
        <end position="1545"/>
    </location>
</feature>
<comment type="subcellular location">
    <subcellularLocation>
        <location evidence="1 12">Membrane</location>
        <topology evidence="1 12">Multi-pass membrane protein</topology>
    </subcellularLocation>
</comment>
<feature type="binding site" evidence="11">
    <location>
        <position position="694"/>
    </location>
    <ligand>
        <name>Ca(2+)</name>
        <dbReference type="ChEBI" id="CHEBI:29108"/>
    </ligand>
</feature>
<gene>
    <name evidence="17" type="ORF">Esi_0029_0129</name>
</gene>
<feature type="domain" description="Ion transport" evidence="15">
    <location>
        <begin position="61"/>
        <end position="433"/>
    </location>
</feature>
<dbReference type="OMA" id="DPFYHNQ"/>
<evidence type="ECO:0000256" key="4">
    <source>
        <dbReference type="ARBA" id="ARBA00022737"/>
    </source>
</evidence>
<feature type="transmembrane region" description="Helical" evidence="14">
    <location>
        <begin position="1205"/>
        <end position="1229"/>
    </location>
</feature>
<keyword evidence="12" id="KW-0107">Calcium channel</keyword>
<feature type="transmembrane region" description="Helical" evidence="14">
    <location>
        <begin position="402"/>
        <end position="423"/>
    </location>
</feature>
<keyword evidence="10" id="KW-0407">Ion channel</keyword>
<keyword evidence="4" id="KW-0677">Repeat</keyword>
<protein>
    <submittedName>
        <fullName evidence="17">Voltage Gated Calcium/Sodium Channel subunit alpha</fullName>
    </submittedName>
</protein>
<feature type="transmembrane region" description="Helical" evidence="14">
    <location>
        <begin position="712"/>
        <end position="735"/>
    </location>
</feature>
<evidence type="ECO:0000259" key="16">
    <source>
        <dbReference type="Pfam" id="PF16905"/>
    </source>
</evidence>
<dbReference type="OrthoDB" id="431720at2759"/>
<feature type="transmembrane region" description="Helical" evidence="14">
    <location>
        <begin position="491"/>
        <end position="510"/>
    </location>
</feature>
<dbReference type="GO" id="GO:0005245">
    <property type="term" value="F:voltage-gated calcium channel activity"/>
    <property type="evidence" value="ECO:0007669"/>
    <property type="project" value="InterPro"/>
</dbReference>
<keyword evidence="12" id="KW-0109">Calcium transport</keyword>